<reference evidence="7" key="1">
    <citation type="submission" date="2016-10" db="EMBL/GenBank/DDBJ databases">
        <authorList>
            <person name="Varghese N."/>
            <person name="Submissions S."/>
        </authorList>
    </citation>
    <scope>NUCLEOTIDE SEQUENCE [LARGE SCALE GENOMIC DNA]</scope>
    <source>
        <strain evidence="7">DSM 45413</strain>
    </source>
</reference>
<dbReference type="GO" id="GO:0000976">
    <property type="term" value="F:transcription cis-regulatory region binding"/>
    <property type="evidence" value="ECO:0007669"/>
    <property type="project" value="TreeGrafter"/>
</dbReference>
<dbReference type="Pfam" id="PF21597">
    <property type="entry name" value="TetR_C_43"/>
    <property type="match status" value="1"/>
</dbReference>
<dbReference type="GO" id="GO:0003700">
    <property type="term" value="F:DNA-binding transcription factor activity"/>
    <property type="evidence" value="ECO:0007669"/>
    <property type="project" value="TreeGrafter"/>
</dbReference>
<protein>
    <submittedName>
        <fullName evidence="6">Transcriptional regulator, TetR family</fullName>
    </submittedName>
</protein>
<evidence type="ECO:0000313" key="7">
    <source>
        <dbReference type="Proteomes" id="UP000198960"/>
    </source>
</evidence>
<feature type="domain" description="HTH tetR-type" evidence="5">
    <location>
        <begin position="16"/>
        <end position="75"/>
    </location>
</feature>
<dbReference type="SUPFAM" id="SSF48498">
    <property type="entry name" value="Tetracyclin repressor-like, C-terminal domain"/>
    <property type="match status" value="1"/>
</dbReference>
<keyword evidence="7" id="KW-1185">Reference proteome</keyword>
<dbReference type="Gene3D" id="1.10.357.10">
    <property type="entry name" value="Tetracycline Repressor, domain 2"/>
    <property type="match status" value="1"/>
</dbReference>
<dbReference type="STRING" id="673521.SAMN05660991_02042"/>
<evidence type="ECO:0000259" key="5">
    <source>
        <dbReference type="PROSITE" id="PS50977"/>
    </source>
</evidence>
<evidence type="ECO:0000313" key="6">
    <source>
        <dbReference type="EMBL" id="SEO85540.1"/>
    </source>
</evidence>
<dbReference type="EMBL" id="FOEE01000005">
    <property type="protein sequence ID" value="SEO85540.1"/>
    <property type="molecule type" value="Genomic_DNA"/>
</dbReference>
<dbReference type="InterPro" id="IPR009057">
    <property type="entry name" value="Homeodomain-like_sf"/>
</dbReference>
<dbReference type="AlphaFoldDB" id="A0A1H8T3F4"/>
<dbReference type="Proteomes" id="UP000198960">
    <property type="component" value="Unassembled WGS sequence"/>
</dbReference>
<evidence type="ECO:0000256" key="3">
    <source>
        <dbReference type="ARBA" id="ARBA00023163"/>
    </source>
</evidence>
<keyword evidence="1" id="KW-0805">Transcription regulation</keyword>
<evidence type="ECO:0000256" key="1">
    <source>
        <dbReference type="ARBA" id="ARBA00023015"/>
    </source>
</evidence>
<feature type="DNA-binding region" description="H-T-H motif" evidence="4">
    <location>
        <begin position="38"/>
        <end position="57"/>
    </location>
</feature>
<accession>A0A1H8T3F4</accession>
<dbReference type="InterPro" id="IPR050109">
    <property type="entry name" value="HTH-type_TetR-like_transc_reg"/>
</dbReference>
<dbReference type="PRINTS" id="PR00455">
    <property type="entry name" value="HTHTETR"/>
</dbReference>
<dbReference type="InterPro" id="IPR036271">
    <property type="entry name" value="Tet_transcr_reg_TetR-rel_C_sf"/>
</dbReference>
<dbReference type="SUPFAM" id="SSF46689">
    <property type="entry name" value="Homeodomain-like"/>
    <property type="match status" value="1"/>
</dbReference>
<dbReference type="PROSITE" id="PS50977">
    <property type="entry name" value="HTH_TETR_2"/>
    <property type="match status" value="1"/>
</dbReference>
<dbReference type="InterPro" id="IPR001647">
    <property type="entry name" value="HTH_TetR"/>
</dbReference>
<evidence type="ECO:0000256" key="4">
    <source>
        <dbReference type="PROSITE-ProRule" id="PRU00335"/>
    </source>
</evidence>
<evidence type="ECO:0000256" key="2">
    <source>
        <dbReference type="ARBA" id="ARBA00023125"/>
    </source>
</evidence>
<dbReference type="RefSeq" id="WP_170861052.1">
    <property type="nucleotide sequence ID" value="NZ_FOEE01000005.1"/>
</dbReference>
<keyword evidence="2 4" id="KW-0238">DNA-binding</keyword>
<keyword evidence="3" id="KW-0804">Transcription</keyword>
<dbReference type="PANTHER" id="PTHR30055:SF234">
    <property type="entry name" value="HTH-TYPE TRANSCRIPTIONAL REGULATOR BETI"/>
    <property type="match status" value="1"/>
</dbReference>
<organism evidence="6 7">
    <name type="scientific">Trujillonella endophytica</name>
    <dbReference type="NCBI Taxonomy" id="673521"/>
    <lineage>
        <taxon>Bacteria</taxon>
        <taxon>Bacillati</taxon>
        <taxon>Actinomycetota</taxon>
        <taxon>Actinomycetes</taxon>
        <taxon>Geodermatophilales</taxon>
        <taxon>Geodermatophilaceae</taxon>
        <taxon>Trujillonella</taxon>
    </lineage>
</organism>
<dbReference type="Pfam" id="PF00440">
    <property type="entry name" value="TetR_N"/>
    <property type="match status" value="1"/>
</dbReference>
<dbReference type="InterPro" id="IPR049445">
    <property type="entry name" value="TetR_SbtR-like_C"/>
</dbReference>
<name>A0A1H8T3F4_9ACTN</name>
<dbReference type="PANTHER" id="PTHR30055">
    <property type="entry name" value="HTH-TYPE TRANSCRIPTIONAL REGULATOR RUTR"/>
    <property type="match status" value="1"/>
</dbReference>
<proteinExistence type="predicted"/>
<gene>
    <name evidence="6" type="ORF">SAMN05660991_02042</name>
</gene>
<sequence length="202" mass="21998">MTTASASSRVPRRDARENRQRLIQAASDVFGEHGTDVSLEVVAAEAGLGLATLYRRFPTKDELIAELVEAVLGHLVEVARRESAAEDGQGLERWLAEYADIQFRKRGFVARLWADPGTGELRAELDGLLAELLDAAHDAGRVRPELTVPDILLVVHALRGVALSTGYDEPQAWRRLLALLLAGLRPGAAGLNAAPWSPRPRK</sequence>